<reference evidence="2 3" key="1">
    <citation type="submission" date="2022-09" db="EMBL/GenBank/DDBJ databases">
        <title>Genome sequencing of Flavivirga sp. MEBiC05379.</title>
        <authorList>
            <person name="Oh H.-M."/>
            <person name="Kwon K.K."/>
            <person name="Park M.J."/>
            <person name="Yang S.-H."/>
        </authorList>
    </citation>
    <scope>NUCLEOTIDE SEQUENCE [LARGE SCALE GENOMIC DNA]</scope>
    <source>
        <strain evidence="2 3">MEBiC05379</strain>
    </source>
</reference>
<dbReference type="RefSeq" id="WP_303307706.1">
    <property type="nucleotide sequence ID" value="NZ_JAODOP010000004.1"/>
</dbReference>
<dbReference type="InterPro" id="IPR039523">
    <property type="entry name" value="RimK-rel_E_lig_ATP-grasp"/>
</dbReference>
<evidence type="ECO:0000259" key="1">
    <source>
        <dbReference type="Pfam" id="PF14397"/>
    </source>
</evidence>
<evidence type="ECO:0000313" key="2">
    <source>
        <dbReference type="EMBL" id="MEF3835420.1"/>
    </source>
</evidence>
<evidence type="ECO:0000313" key="3">
    <source>
        <dbReference type="Proteomes" id="UP001337305"/>
    </source>
</evidence>
<accession>A0ABU7XXH6</accession>
<proteinExistence type="predicted"/>
<gene>
    <name evidence="2" type="ORF">N1F79_20015</name>
</gene>
<dbReference type="Pfam" id="PF14397">
    <property type="entry name" value="ATPgrasp_ST"/>
    <property type="match status" value="1"/>
</dbReference>
<name>A0ABU7XXH6_9FLAO</name>
<protein>
    <recommendedName>
        <fullName evidence="1">Alpha-L-glutamate ligase-related protein ATP-grasp domain-containing protein</fullName>
    </recommendedName>
</protein>
<keyword evidence="3" id="KW-1185">Reference proteome</keyword>
<dbReference type="Proteomes" id="UP001337305">
    <property type="component" value="Unassembled WGS sequence"/>
</dbReference>
<comment type="caution">
    <text evidence="2">The sequence shown here is derived from an EMBL/GenBank/DDBJ whole genome shotgun (WGS) entry which is preliminary data.</text>
</comment>
<organism evidence="2 3">
    <name type="scientific">Flavivirga spongiicola</name>
    <dbReference type="NCBI Taxonomy" id="421621"/>
    <lineage>
        <taxon>Bacteria</taxon>
        <taxon>Pseudomonadati</taxon>
        <taxon>Bacteroidota</taxon>
        <taxon>Flavobacteriia</taxon>
        <taxon>Flavobacteriales</taxon>
        <taxon>Flavobacteriaceae</taxon>
        <taxon>Flavivirga</taxon>
    </lineage>
</organism>
<feature type="domain" description="Alpha-L-glutamate ligase-related protein ATP-grasp" evidence="1">
    <location>
        <begin position="81"/>
        <end position="331"/>
    </location>
</feature>
<dbReference type="EMBL" id="JAODOP010000004">
    <property type="protein sequence ID" value="MEF3835420.1"/>
    <property type="molecule type" value="Genomic_DNA"/>
</dbReference>
<sequence length="345" mass="39349">MISKITYLRHFINDPNKKGVFRMIKEIIHYAWVKKELPTDYFRKFLYRKEIKNYTNYLSLKQFTKVIRSKNIVFSEISSILGNKLSMNFYLKNFNLPIPELVSYNLKNNYVYNKDISTITKTSDLIDFFDNIFETSKQESLFLKLLDLEGGEGAILLKKNTFKNQIKNNADFLLANSFVHQEVIKQHLEINKIHSKSVNTLRIETYIDLANNIHILSVVMRFGIGDSVIDNGSAGGFYISVNMTTGVLQGIGMQDFNKGAKVFTKHPNTGAVLENFKVPFFMEACELAKTAAKHLPNKIVGWDIAITLNGPIIVEGNNTPTLSITDVCYGGYCTHPLFKEILDIT</sequence>